<organism evidence="1">
    <name type="scientific">Rhizophora mucronata</name>
    <name type="common">Asiatic mangrove</name>
    <dbReference type="NCBI Taxonomy" id="61149"/>
    <lineage>
        <taxon>Eukaryota</taxon>
        <taxon>Viridiplantae</taxon>
        <taxon>Streptophyta</taxon>
        <taxon>Embryophyta</taxon>
        <taxon>Tracheophyta</taxon>
        <taxon>Spermatophyta</taxon>
        <taxon>Magnoliopsida</taxon>
        <taxon>eudicotyledons</taxon>
        <taxon>Gunneridae</taxon>
        <taxon>Pentapetalae</taxon>
        <taxon>rosids</taxon>
        <taxon>fabids</taxon>
        <taxon>Malpighiales</taxon>
        <taxon>Rhizophoraceae</taxon>
        <taxon>Rhizophora</taxon>
    </lineage>
</organism>
<protein>
    <submittedName>
        <fullName evidence="1">Uncharacterized protein</fullName>
    </submittedName>
</protein>
<name>A0A2P2PH90_RHIMU</name>
<evidence type="ECO:0000313" key="1">
    <source>
        <dbReference type="EMBL" id="MBX54057.1"/>
    </source>
</evidence>
<accession>A0A2P2PH90</accession>
<sequence length="32" mass="3868">MQNKKTLLSLFQKHVCSLINCFSHYSHIDFFH</sequence>
<dbReference type="EMBL" id="GGEC01073573">
    <property type="protein sequence ID" value="MBX54057.1"/>
    <property type="molecule type" value="Transcribed_RNA"/>
</dbReference>
<dbReference type="AlphaFoldDB" id="A0A2P2PH90"/>
<proteinExistence type="predicted"/>
<reference evidence="1" key="1">
    <citation type="submission" date="2018-02" db="EMBL/GenBank/DDBJ databases">
        <title>Rhizophora mucronata_Transcriptome.</title>
        <authorList>
            <person name="Meera S.P."/>
            <person name="Sreeshan A."/>
            <person name="Augustine A."/>
        </authorList>
    </citation>
    <scope>NUCLEOTIDE SEQUENCE</scope>
    <source>
        <tissue evidence="1">Leaf</tissue>
    </source>
</reference>